<dbReference type="AlphaFoldDB" id="A0A813U529"/>
<evidence type="ECO:0000313" key="3">
    <source>
        <dbReference type="EMBL" id="CAF3604741.1"/>
    </source>
</evidence>
<reference evidence="2" key="1">
    <citation type="submission" date="2021-02" db="EMBL/GenBank/DDBJ databases">
        <authorList>
            <person name="Nowell W R."/>
        </authorList>
    </citation>
    <scope>NUCLEOTIDE SEQUENCE</scope>
</reference>
<keyword evidence="4" id="KW-1185">Reference proteome</keyword>
<evidence type="ECO:0000313" key="4">
    <source>
        <dbReference type="Proteomes" id="UP000663829"/>
    </source>
</evidence>
<proteinExistence type="predicted"/>
<dbReference type="Proteomes" id="UP000681722">
    <property type="component" value="Unassembled WGS sequence"/>
</dbReference>
<dbReference type="EMBL" id="CAJNOQ010000592">
    <property type="protein sequence ID" value="CAF0818487.1"/>
    <property type="molecule type" value="Genomic_DNA"/>
</dbReference>
<dbReference type="Proteomes" id="UP000663829">
    <property type="component" value="Unassembled WGS sequence"/>
</dbReference>
<feature type="compositionally biased region" description="Basic and acidic residues" evidence="1">
    <location>
        <begin position="9"/>
        <end position="21"/>
    </location>
</feature>
<comment type="caution">
    <text evidence="2">The sequence shown here is derived from an EMBL/GenBank/DDBJ whole genome shotgun (WGS) entry which is preliminary data.</text>
</comment>
<dbReference type="EMBL" id="CAJOBC010000592">
    <property type="protein sequence ID" value="CAF3604741.1"/>
    <property type="molecule type" value="Genomic_DNA"/>
</dbReference>
<organism evidence="2 4">
    <name type="scientific">Didymodactylos carnosus</name>
    <dbReference type="NCBI Taxonomy" id="1234261"/>
    <lineage>
        <taxon>Eukaryota</taxon>
        <taxon>Metazoa</taxon>
        <taxon>Spiralia</taxon>
        <taxon>Gnathifera</taxon>
        <taxon>Rotifera</taxon>
        <taxon>Eurotatoria</taxon>
        <taxon>Bdelloidea</taxon>
        <taxon>Philodinida</taxon>
        <taxon>Philodinidae</taxon>
        <taxon>Didymodactylos</taxon>
    </lineage>
</organism>
<evidence type="ECO:0000313" key="2">
    <source>
        <dbReference type="EMBL" id="CAF0818487.1"/>
    </source>
</evidence>
<name>A0A813U529_9BILA</name>
<feature type="non-terminal residue" evidence="2">
    <location>
        <position position="1"/>
    </location>
</feature>
<feature type="region of interest" description="Disordered" evidence="1">
    <location>
        <begin position="1"/>
        <end position="23"/>
    </location>
</feature>
<gene>
    <name evidence="2" type="ORF">GPM918_LOCUS4417</name>
    <name evidence="3" type="ORF">SRO942_LOCUS4418</name>
</gene>
<evidence type="ECO:0000256" key="1">
    <source>
        <dbReference type="SAM" id="MobiDB-lite"/>
    </source>
</evidence>
<protein>
    <submittedName>
        <fullName evidence="2">Uncharacterized protein</fullName>
    </submittedName>
</protein>
<sequence length="42" mass="4925">QLTNTQNTKKNEKENSLDRKRNPINVKALWENVPMTMLSTHT</sequence>
<accession>A0A813U529</accession>